<feature type="transmembrane region" description="Helical" evidence="13">
    <location>
        <begin position="55"/>
        <end position="75"/>
    </location>
</feature>
<dbReference type="PROSITE" id="PS00237">
    <property type="entry name" value="G_PROTEIN_RECEP_F1_1"/>
    <property type="match status" value="1"/>
</dbReference>
<reference evidence="15 16" key="1">
    <citation type="journal article" date="2011" name="Genome Biol. Evol.">
        <title>Integration of the genetic map and genome assembly of fugu facilitates insights into distinct features of genome evolution in teleosts and mammals.</title>
        <authorList>
            <person name="Kai W."/>
            <person name="Kikuchi K."/>
            <person name="Tohari S."/>
            <person name="Chew A.K."/>
            <person name="Tay A."/>
            <person name="Fujiwara A."/>
            <person name="Hosoya S."/>
            <person name="Suetake H."/>
            <person name="Naruse K."/>
            <person name="Brenner S."/>
            <person name="Suzuki Y."/>
            <person name="Venkatesh B."/>
        </authorList>
    </citation>
    <scope>NUCLEOTIDE SEQUENCE [LARGE SCALE GENOMIC DNA]</scope>
</reference>
<dbReference type="Ensembl" id="ENSTRUT00000069829.1">
    <property type="protein sequence ID" value="ENSTRUP00000088122.1"/>
    <property type="gene ID" value="ENSTRUG00000031198.1"/>
</dbReference>
<dbReference type="InterPro" id="IPR017452">
    <property type="entry name" value="GPCR_Rhodpsn_7TM"/>
</dbReference>
<keyword evidence="6 13" id="KW-1133">Transmembrane helix</keyword>
<dbReference type="OMA" id="VECILFC"/>
<dbReference type="InterPro" id="IPR000276">
    <property type="entry name" value="GPCR_Rhodpsn"/>
</dbReference>
<dbReference type="InterPro" id="IPR052921">
    <property type="entry name" value="GPCR1_Superfamily_Member"/>
</dbReference>
<keyword evidence="4 13" id="KW-0812">Transmembrane</keyword>
<dbReference type="PANTHER" id="PTHR26451">
    <property type="entry name" value="G_PROTEIN_RECEP_F1_2 DOMAIN-CONTAINING PROTEIN"/>
    <property type="match status" value="1"/>
</dbReference>
<dbReference type="GeneTree" id="ENSGT00950000183023"/>
<keyword evidence="9" id="KW-1015">Disulfide bond</keyword>
<comment type="subcellular location">
    <subcellularLocation>
        <location evidence="1">Cell membrane</location>
        <topology evidence="1">Multi-pass membrane protein</topology>
    </subcellularLocation>
</comment>
<evidence type="ECO:0000256" key="11">
    <source>
        <dbReference type="ARBA" id="ARBA00023180"/>
    </source>
</evidence>
<accession>A0A674PQQ6</accession>
<evidence type="ECO:0000256" key="3">
    <source>
        <dbReference type="ARBA" id="ARBA00022606"/>
    </source>
</evidence>
<feature type="transmembrane region" description="Helical" evidence="13">
    <location>
        <begin position="234"/>
        <end position="254"/>
    </location>
</feature>
<evidence type="ECO:0000256" key="13">
    <source>
        <dbReference type="SAM" id="Phobius"/>
    </source>
</evidence>
<evidence type="ECO:0000256" key="7">
    <source>
        <dbReference type="ARBA" id="ARBA00023040"/>
    </source>
</evidence>
<evidence type="ECO:0000259" key="14">
    <source>
        <dbReference type="PROSITE" id="PS50262"/>
    </source>
</evidence>
<feature type="transmembrane region" description="Helical" evidence="13">
    <location>
        <begin position="95"/>
        <end position="117"/>
    </location>
</feature>
<dbReference type="GO" id="GO:0005886">
    <property type="term" value="C:plasma membrane"/>
    <property type="evidence" value="ECO:0007669"/>
    <property type="project" value="UniProtKB-SubCell"/>
</dbReference>
<name>A0A674PQQ6_TAKRU</name>
<feature type="transmembrane region" description="Helical" evidence="13">
    <location>
        <begin position="27"/>
        <end position="48"/>
    </location>
</feature>
<evidence type="ECO:0000256" key="9">
    <source>
        <dbReference type="ARBA" id="ARBA00023157"/>
    </source>
</evidence>
<evidence type="ECO:0000256" key="10">
    <source>
        <dbReference type="ARBA" id="ARBA00023170"/>
    </source>
</evidence>
<feature type="transmembrane region" description="Helical" evidence="13">
    <location>
        <begin position="180"/>
        <end position="213"/>
    </location>
</feature>
<keyword evidence="2" id="KW-1003">Cell membrane</keyword>
<dbReference type="Pfam" id="PF13853">
    <property type="entry name" value="7tm_4"/>
    <property type="match status" value="1"/>
</dbReference>
<dbReference type="Proteomes" id="UP000005226">
    <property type="component" value="Chromosome 1"/>
</dbReference>
<dbReference type="InterPro" id="IPR000725">
    <property type="entry name" value="Olfact_rcpt"/>
</dbReference>
<evidence type="ECO:0000313" key="16">
    <source>
        <dbReference type="Proteomes" id="UP000005226"/>
    </source>
</evidence>
<evidence type="ECO:0000256" key="2">
    <source>
        <dbReference type="ARBA" id="ARBA00022475"/>
    </source>
</evidence>
<reference evidence="15" key="3">
    <citation type="submission" date="2025-09" db="UniProtKB">
        <authorList>
            <consortium name="Ensembl"/>
        </authorList>
    </citation>
    <scope>IDENTIFICATION</scope>
</reference>
<keyword evidence="7" id="KW-0297">G-protein coupled receptor</keyword>
<dbReference type="Gene3D" id="1.20.1070.10">
    <property type="entry name" value="Rhodopsin 7-helix transmembrane proteins"/>
    <property type="match status" value="1"/>
</dbReference>
<evidence type="ECO:0000256" key="1">
    <source>
        <dbReference type="ARBA" id="ARBA00004651"/>
    </source>
</evidence>
<keyword evidence="3" id="KW-0716">Sensory transduction</keyword>
<feature type="transmembrane region" description="Helical" evidence="13">
    <location>
        <begin position="138"/>
        <end position="160"/>
    </location>
</feature>
<dbReference type="PROSITE" id="PS50262">
    <property type="entry name" value="G_PROTEIN_RECEP_F1_2"/>
    <property type="match status" value="1"/>
</dbReference>
<keyword evidence="5" id="KW-0552">Olfaction</keyword>
<dbReference type="PANTHER" id="PTHR26451:SF871">
    <property type="entry name" value="ODORANT RECEPTOR-RELATED"/>
    <property type="match status" value="1"/>
</dbReference>
<feature type="domain" description="G-protein coupled receptors family 1 profile" evidence="14">
    <location>
        <begin position="38"/>
        <end position="283"/>
    </location>
</feature>
<dbReference type="FunFam" id="1.20.1070.10:FF:000024">
    <property type="entry name" value="Olfactory receptor"/>
    <property type="match status" value="1"/>
</dbReference>
<evidence type="ECO:0000256" key="5">
    <source>
        <dbReference type="ARBA" id="ARBA00022725"/>
    </source>
</evidence>
<dbReference type="GO" id="GO:0005549">
    <property type="term" value="F:odorant binding"/>
    <property type="evidence" value="ECO:0007669"/>
    <property type="project" value="TreeGrafter"/>
</dbReference>
<dbReference type="AlphaFoldDB" id="A0A674PQQ6"/>
<evidence type="ECO:0000256" key="4">
    <source>
        <dbReference type="ARBA" id="ARBA00022692"/>
    </source>
</evidence>
<dbReference type="FunCoup" id="A0A674PQQ6">
    <property type="interactions" value="222"/>
</dbReference>
<keyword evidence="16" id="KW-1185">Reference proteome</keyword>
<evidence type="ECO:0000256" key="8">
    <source>
        <dbReference type="ARBA" id="ARBA00023136"/>
    </source>
</evidence>
<keyword evidence="8 13" id="KW-0472">Membrane</keyword>
<organism evidence="15 16">
    <name type="scientific">Takifugu rubripes</name>
    <name type="common">Japanese pufferfish</name>
    <name type="synonym">Fugu rubripes</name>
    <dbReference type="NCBI Taxonomy" id="31033"/>
    <lineage>
        <taxon>Eukaryota</taxon>
        <taxon>Metazoa</taxon>
        <taxon>Chordata</taxon>
        <taxon>Craniata</taxon>
        <taxon>Vertebrata</taxon>
        <taxon>Euteleostomi</taxon>
        <taxon>Actinopterygii</taxon>
        <taxon>Neopterygii</taxon>
        <taxon>Teleostei</taxon>
        <taxon>Neoteleostei</taxon>
        <taxon>Acanthomorphata</taxon>
        <taxon>Eupercaria</taxon>
        <taxon>Tetraodontiformes</taxon>
        <taxon>Tetradontoidea</taxon>
        <taxon>Tetraodontidae</taxon>
        <taxon>Takifugu</taxon>
    </lineage>
</organism>
<dbReference type="PRINTS" id="PR00245">
    <property type="entry name" value="OLFACTORYR"/>
</dbReference>
<evidence type="ECO:0000256" key="12">
    <source>
        <dbReference type="ARBA" id="ARBA00023224"/>
    </source>
</evidence>
<protein>
    <recommendedName>
        <fullName evidence="14">G-protein coupled receptors family 1 profile domain-containing protein</fullName>
    </recommendedName>
</protein>
<proteinExistence type="predicted"/>
<keyword evidence="10" id="KW-0675">Receptor</keyword>
<dbReference type="GO" id="GO:0004930">
    <property type="term" value="F:G protein-coupled receptor activity"/>
    <property type="evidence" value="ECO:0007669"/>
    <property type="project" value="UniProtKB-KW"/>
</dbReference>
<keyword evidence="11" id="KW-0325">Glycoprotein</keyword>
<feature type="transmembrane region" description="Helical" evidence="13">
    <location>
        <begin position="266"/>
        <end position="285"/>
    </location>
</feature>
<evidence type="ECO:0000313" key="15">
    <source>
        <dbReference type="Ensembl" id="ENSTRUP00000088122.1"/>
    </source>
</evidence>
<keyword evidence="12" id="KW-0807">Transducer</keyword>
<dbReference type="SUPFAM" id="SSF81321">
    <property type="entry name" value="Family A G protein-coupled receptor-like"/>
    <property type="match status" value="1"/>
</dbReference>
<dbReference type="InParanoid" id="A0A674PQQ6"/>
<dbReference type="GO" id="GO:0004984">
    <property type="term" value="F:olfactory receptor activity"/>
    <property type="evidence" value="ECO:0007669"/>
    <property type="project" value="InterPro"/>
</dbReference>
<sequence>MPNRSSIVVFSLSGFNATVKYRNTPALTFLCYFLIIVVNICLILTIIIEKKLHEPMYIFLGSLCFNGLYGATGFYPKFLSDLLSDDHLISRVGCFVQIYVIYSNAKIDYSILVVMAYDRYVAICRPLEYHCVMLKQNIVLFLGLSWLVPLCCETLVISLSSSLELCGSHIYKLYCENWAVVKLAHCVLLCTAFFIITFYFCHFLLVTYSYFYIMRTCLTGKEERMKFLQTCLPHLMSFIIVAMCLLFDVLHVRLRSEKMSESAQNFIAIQFLLFPPLINPLIYGLKLTKLIITSNCCMSSLVFRGFSLYFDLSVPQALSSAQHC</sequence>
<reference evidence="15" key="2">
    <citation type="submission" date="2025-08" db="UniProtKB">
        <authorList>
            <consortium name="Ensembl"/>
        </authorList>
    </citation>
    <scope>IDENTIFICATION</scope>
</reference>
<evidence type="ECO:0000256" key="6">
    <source>
        <dbReference type="ARBA" id="ARBA00022989"/>
    </source>
</evidence>